<evidence type="ECO:0000313" key="3">
    <source>
        <dbReference type="EMBL" id="KAL1583674.1"/>
    </source>
</evidence>
<comment type="caution">
    <text evidence="3">The sequence shown here is derived from an EMBL/GenBank/DDBJ whole genome shotgun (WGS) entry which is preliminary data.</text>
</comment>
<dbReference type="EMBL" id="JAAQHG020000033">
    <property type="protein sequence ID" value="KAL1583674.1"/>
    <property type="molecule type" value="Genomic_DNA"/>
</dbReference>
<dbReference type="GO" id="GO:0003677">
    <property type="term" value="F:DNA binding"/>
    <property type="evidence" value="ECO:0007669"/>
    <property type="project" value="UniProtKB-KW"/>
</dbReference>
<dbReference type="InterPro" id="IPR004875">
    <property type="entry name" value="DDE_SF_endonuclease_dom"/>
</dbReference>
<proteinExistence type="predicted"/>
<organism evidence="3 4">
    <name type="scientific">Cladosporium halotolerans</name>
    <dbReference type="NCBI Taxonomy" id="1052096"/>
    <lineage>
        <taxon>Eukaryota</taxon>
        <taxon>Fungi</taxon>
        <taxon>Dikarya</taxon>
        <taxon>Ascomycota</taxon>
        <taxon>Pezizomycotina</taxon>
        <taxon>Dothideomycetes</taxon>
        <taxon>Dothideomycetidae</taxon>
        <taxon>Cladosporiales</taxon>
        <taxon>Cladosporiaceae</taxon>
        <taxon>Cladosporium</taxon>
    </lineage>
</organism>
<dbReference type="GO" id="GO:0005634">
    <property type="term" value="C:nucleus"/>
    <property type="evidence" value="ECO:0007669"/>
    <property type="project" value="TreeGrafter"/>
</dbReference>
<evidence type="ECO:0000256" key="1">
    <source>
        <dbReference type="ARBA" id="ARBA00023125"/>
    </source>
</evidence>
<evidence type="ECO:0000313" key="4">
    <source>
        <dbReference type="Proteomes" id="UP000803884"/>
    </source>
</evidence>
<evidence type="ECO:0000259" key="2">
    <source>
        <dbReference type="PROSITE" id="PS51253"/>
    </source>
</evidence>
<dbReference type="Gene3D" id="3.30.420.10">
    <property type="entry name" value="Ribonuclease H-like superfamily/Ribonuclease H"/>
    <property type="match status" value="1"/>
</dbReference>
<dbReference type="Pfam" id="PF03184">
    <property type="entry name" value="DDE_1"/>
    <property type="match status" value="1"/>
</dbReference>
<protein>
    <recommendedName>
        <fullName evidence="2">HTH CENPB-type domain-containing protein</fullName>
    </recommendedName>
</protein>
<keyword evidence="1" id="KW-0238">DNA-binding</keyword>
<accession>A0AB34KF18</accession>
<dbReference type="RefSeq" id="XP_069226781.1">
    <property type="nucleotide sequence ID" value="XM_069376394.1"/>
</dbReference>
<reference evidence="3 4" key="1">
    <citation type="journal article" date="2020" name="Microbiol. Resour. Announc.">
        <title>Draft Genome Sequence of a Cladosporium Species Isolated from the Mesophotic Ascidian Didemnum maculosum.</title>
        <authorList>
            <person name="Gioti A."/>
            <person name="Siaperas R."/>
            <person name="Nikolaivits E."/>
            <person name="Le Goff G."/>
            <person name="Ouazzani J."/>
            <person name="Kotoulas G."/>
            <person name="Topakas E."/>
        </authorList>
    </citation>
    <scope>NUCLEOTIDE SEQUENCE [LARGE SCALE GENOMIC DNA]</scope>
    <source>
        <strain evidence="3 4">TM138-S3</strain>
    </source>
</reference>
<gene>
    <name evidence="3" type="ORF">WHR41_07790</name>
</gene>
<feature type="domain" description="HTH CENPB-type" evidence="2">
    <location>
        <begin position="46"/>
        <end position="120"/>
    </location>
</feature>
<dbReference type="InterPro" id="IPR050863">
    <property type="entry name" value="CenT-Element_Derived"/>
</dbReference>
<dbReference type="AlphaFoldDB" id="A0AB34KF18"/>
<dbReference type="PROSITE" id="PS51253">
    <property type="entry name" value="HTH_CENPB"/>
    <property type="match status" value="1"/>
</dbReference>
<keyword evidence="4" id="KW-1185">Reference proteome</keyword>
<dbReference type="InterPro" id="IPR006600">
    <property type="entry name" value="HTH_CenpB_DNA-bd_dom"/>
</dbReference>
<dbReference type="PANTHER" id="PTHR19303">
    <property type="entry name" value="TRANSPOSON"/>
    <property type="match status" value="1"/>
</dbReference>
<dbReference type="PANTHER" id="PTHR19303:SF74">
    <property type="entry name" value="POGO TRANSPOSABLE ELEMENT WITH KRAB DOMAIN"/>
    <property type="match status" value="1"/>
</dbReference>
<dbReference type="GeneID" id="96009232"/>
<sequence>MDRASLALAQGVSAGVPRSLRAIADHRDVPVSTLHARARGRRSIEAKAQGQQYLTPFEEKAVIEFILEMSDLGTPVRNKFIPSIAFSVTRHRLEVDRPAQAPNKNWTKAFERRHPELQTRRAKPLNWKRHDKNIYPKVEHWFDVISKVLGDDAIVAENVYNMDETGVMLSMLGSVNVLVGKDDQRDYRGARVERTMVTAIECISADGRFLNPMVIWPAATHRSNWTTHPTPGWHYACSKSGYTDSKISLEWLKKVFDPQTKERATGKKRLLICDGFGTHETLEILEHCFASDIRLCRLPSHTSHKLQPCDIAVFAPLKAAYRDAVERLERGGVNAIGKQHFTYLYSSARKKAFTKKNILAGWSKGGLYPLNPERVLKDLVKPLAELTAPEAGGEPTSSSRPCQDETLINPAAPITPVTPVTAEAFLALRDFILERDAHTLEDTGKQSIQRHLQKLTKGAQTSIARGVLQQERIKSLLKTNDEAKVRRATKSLVLGKAKVMSYEDLFEARAKRAEKDARRAAKKQRRRRKGEEEAVLDAMLQSPLIAAAGSADDTLLMAQAQHTAAPIPPCPGAAPVARMW</sequence>
<name>A0AB34KF18_9PEZI</name>
<dbReference type="Pfam" id="PF03221">
    <property type="entry name" value="HTH_Tnp_Tc5"/>
    <property type="match status" value="1"/>
</dbReference>
<dbReference type="InterPro" id="IPR036397">
    <property type="entry name" value="RNaseH_sf"/>
</dbReference>
<dbReference type="Proteomes" id="UP000803884">
    <property type="component" value="Unassembled WGS sequence"/>
</dbReference>